<dbReference type="InterPro" id="IPR035979">
    <property type="entry name" value="RBD_domain_sf"/>
</dbReference>
<feature type="region of interest" description="Disordered" evidence="4">
    <location>
        <begin position="354"/>
        <end position="376"/>
    </location>
</feature>
<dbReference type="GO" id="GO:0006376">
    <property type="term" value="P:mRNA splice site recognition"/>
    <property type="evidence" value="ECO:0007669"/>
    <property type="project" value="EnsemblFungi"/>
</dbReference>
<dbReference type="AlphaFoldDB" id="G0VJ13"/>
<evidence type="ECO:0000256" key="3">
    <source>
        <dbReference type="PROSITE-ProRule" id="PRU00176"/>
    </source>
</evidence>
<dbReference type="PROSITE" id="PS50102">
    <property type="entry name" value="RRM"/>
    <property type="match status" value="3"/>
</dbReference>
<evidence type="ECO:0000259" key="5">
    <source>
        <dbReference type="PROSITE" id="PS50102"/>
    </source>
</evidence>
<dbReference type="PANTHER" id="PTHR47640">
    <property type="entry name" value="TRNA SELENOCYSTEINE 1-ASSOCIATED PROTEIN 1-RELATED-RELATED"/>
    <property type="match status" value="1"/>
</dbReference>
<dbReference type="GO" id="GO:0005829">
    <property type="term" value="C:cytosol"/>
    <property type="evidence" value="ECO:0007669"/>
    <property type="project" value="TreeGrafter"/>
</dbReference>
<dbReference type="CDD" id="cd12346">
    <property type="entry name" value="RRM3_NGR1_NAM8_like"/>
    <property type="match status" value="1"/>
</dbReference>
<gene>
    <name evidence="6" type="primary">NCAS0H01810</name>
    <name evidence="6" type="ordered locus">NCAS_0H01810</name>
</gene>
<dbReference type="CDD" id="cd12345">
    <property type="entry name" value="RRM2_SECp43_like"/>
    <property type="match status" value="1"/>
</dbReference>
<feature type="compositionally biased region" description="Polar residues" evidence="4">
    <location>
        <begin position="240"/>
        <end position="251"/>
    </location>
</feature>
<dbReference type="Pfam" id="PF00076">
    <property type="entry name" value="RRM_1"/>
    <property type="match status" value="3"/>
</dbReference>
<evidence type="ECO:0000313" key="6">
    <source>
        <dbReference type="EMBL" id="CCC71491.1"/>
    </source>
</evidence>
<protein>
    <recommendedName>
        <fullName evidence="5">RRM domain-containing protein</fullName>
    </recommendedName>
</protein>
<keyword evidence="1" id="KW-0677">Repeat</keyword>
<dbReference type="InterPro" id="IPR000504">
    <property type="entry name" value="RRM_dom"/>
</dbReference>
<dbReference type="OMA" id="VRIFKMQ"/>
<keyword evidence="2 3" id="KW-0694">RNA-binding</keyword>
<reference evidence="6 7" key="1">
    <citation type="journal article" date="2011" name="Proc. Natl. Acad. Sci. U.S.A.">
        <title>Evolutionary erosion of yeast sex chromosomes by mating-type switching accidents.</title>
        <authorList>
            <person name="Gordon J.L."/>
            <person name="Armisen D."/>
            <person name="Proux-Wera E."/>
            <person name="Oheigeartaigh S.S."/>
            <person name="Byrne K.P."/>
            <person name="Wolfe K.H."/>
        </authorList>
    </citation>
    <scope>NUCLEOTIDE SEQUENCE [LARGE SCALE GENOMIC DNA]</scope>
    <source>
        <strain evidence="7">ATCC 76901 / BCRC 22586 / CBS 4309 / NBRC 1992 / NRRL Y-12630</strain>
    </source>
</reference>
<feature type="region of interest" description="Disordered" evidence="4">
    <location>
        <begin position="215"/>
        <end position="251"/>
    </location>
</feature>
<dbReference type="GO" id="GO:0048026">
    <property type="term" value="P:positive regulation of mRNA splicing, via spliceosome"/>
    <property type="evidence" value="ECO:0007669"/>
    <property type="project" value="EnsemblFungi"/>
</dbReference>
<evidence type="ECO:0000256" key="1">
    <source>
        <dbReference type="ARBA" id="ARBA00022737"/>
    </source>
</evidence>
<dbReference type="GO" id="GO:0000243">
    <property type="term" value="C:commitment complex"/>
    <property type="evidence" value="ECO:0007669"/>
    <property type="project" value="EnsemblFungi"/>
</dbReference>
<accession>G0VJ13</accession>
<dbReference type="SUPFAM" id="SSF54928">
    <property type="entry name" value="RNA-binding domain, RBD"/>
    <property type="match status" value="2"/>
</dbReference>
<reference key="2">
    <citation type="submission" date="2011-08" db="EMBL/GenBank/DDBJ databases">
        <title>Genome sequence of Naumovozyma castellii.</title>
        <authorList>
            <person name="Gordon J.L."/>
            <person name="Armisen D."/>
            <person name="Proux-Wera E."/>
            <person name="OhEigeartaigh S.S."/>
            <person name="Byrne K.P."/>
            <person name="Wolfe K.H."/>
        </authorList>
    </citation>
    <scope>NUCLEOTIDE SEQUENCE</scope>
    <source>
        <strain>Type strain:CBS 4309</strain>
    </source>
</reference>
<feature type="domain" description="RRM" evidence="5">
    <location>
        <begin position="137"/>
        <end position="216"/>
    </location>
</feature>
<evidence type="ECO:0000256" key="4">
    <source>
        <dbReference type="SAM" id="MobiDB-lite"/>
    </source>
</evidence>
<dbReference type="InterPro" id="IPR012677">
    <property type="entry name" value="Nucleotide-bd_a/b_plait_sf"/>
</dbReference>
<dbReference type="SMART" id="SM00360">
    <property type="entry name" value="RRM"/>
    <property type="match status" value="3"/>
</dbReference>
<organism evidence="6 7">
    <name type="scientific">Naumovozyma castellii</name>
    <name type="common">Yeast</name>
    <name type="synonym">Saccharomyces castellii</name>
    <dbReference type="NCBI Taxonomy" id="27288"/>
    <lineage>
        <taxon>Eukaryota</taxon>
        <taxon>Fungi</taxon>
        <taxon>Dikarya</taxon>
        <taxon>Ascomycota</taxon>
        <taxon>Saccharomycotina</taxon>
        <taxon>Saccharomycetes</taxon>
        <taxon>Saccharomycetales</taxon>
        <taxon>Saccharomycetaceae</taxon>
        <taxon>Naumovozyma</taxon>
    </lineage>
</organism>
<dbReference type="PANTHER" id="PTHR47640:SF10">
    <property type="entry name" value="TRNA SELENOCYSTEINE 1-ASSOCIATED PROTEIN 1-RELATED"/>
    <property type="match status" value="1"/>
</dbReference>
<dbReference type="Proteomes" id="UP000001640">
    <property type="component" value="Chromosome 8"/>
</dbReference>
<dbReference type="GO" id="GO:0005685">
    <property type="term" value="C:U1 snRNP"/>
    <property type="evidence" value="ECO:0007669"/>
    <property type="project" value="EnsemblFungi"/>
</dbReference>
<keyword evidence="7" id="KW-1185">Reference proteome</keyword>
<evidence type="ECO:0000313" key="7">
    <source>
        <dbReference type="Proteomes" id="UP000001640"/>
    </source>
</evidence>
<feature type="domain" description="RRM" evidence="5">
    <location>
        <begin position="47"/>
        <end position="128"/>
    </location>
</feature>
<dbReference type="CDD" id="cd12611">
    <property type="entry name" value="RRM1_NGR1_NAM8_like"/>
    <property type="match status" value="1"/>
</dbReference>
<dbReference type="EMBL" id="HE576759">
    <property type="protein sequence ID" value="CCC71491.1"/>
    <property type="molecule type" value="Genomic_DNA"/>
</dbReference>
<dbReference type="STRING" id="1064592.G0VJ13"/>
<dbReference type="RefSeq" id="XP_003677839.1">
    <property type="nucleotide sequence ID" value="XM_003677791.1"/>
</dbReference>
<dbReference type="InParanoid" id="G0VJ13"/>
<sequence length="443" mass="48113">MLSHQLQSVRNAGVPMFMNQQGSGSGSGSGSLAYAGGGATDYNTGSSQLYMGDLDPNWDENVIRQIWRDLGESNVHVKMMWNSNLGVNQGYCFVEFPSMEHGNNALLKNGIVIPGFPQRRLKLNWASAGANGNNSGFSVFVGDLSPNVTEAQLFELFIGRYPSTCHAKVVHDQLTGVSKCYGFVKFNSATDQQRVLVEMQGVFLNGRSIKVGLTGGAHNDNSNTNSMAGGRSRFGGMPPNSASTVSSGNSNNRNMTPLLNSSQFMYPVQQQPTLNHLTDPNNTTVFIGGLSSLVSEDDLRQYFQPFGDIIYVKIPTGKGCGFVQYVDRLSAELAISKMQGFPLANSRIRLSWGRSSKQHNNSNNNNGQYLQQPNMQQPTYGYIPNGSIPFSNEPVYLPRTDNSVLGYQNGNAAYVANGSSGAGYDQSTVFDRLERGSNGSMFT</sequence>
<dbReference type="FunCoup" id="G0VJ13">
    <property type="interactions" value="214"/>
</dbReference>
<dbReference type="FunFam" id="3.30.70.330:FF:000065">
    <property type="entry name" value="mRNA binding post-transcriptional regulator"/>
    <property type="match status" value="1"/>
</dbReference>
<dbReference type="KEGG" id="ncs:NCAS_0H01810"/>
<dbReference type="OrthoDB" id="446113at2759"/>
<evidence type="ECO:0000256" key="2">
    <source>
        <dbReference type="ARBA" id="ARBA00022884"/>
    </source>
</evidence>
<feature type="domain" description="RRM" evidence="5">
    <location>
        <begin position="283"/>
        <end position="355"/>
    </location>
</feature>
<dbReference type="InterPro" id="IPR050825">
    <property type="entry name" value="RBM42_RBP45_47-like"/>
</dbReference>
<dbReference type="GO" id="GO:0003729">
    <property type="term" value="F:mRNA binding"/>
    <property type="evidence" value="ECO:0007669"/>
    <property type="project" value="EnsemblFungi"/>
</dbReference>
<dbReference type="GO" id="GO:0071004">
    <property type="term" value="C:U2-type prespliceosome"/>
    <property type="evidence" value="ECO:0007669"/>
    <property type="project" value="EnsemblFungi"/>
</dbReference>
<dbReference type="Gene3D" id="3.30.70.330">
    <property type="match status" value="3"/>
</dbReference>
<feature type="compositionally biased region" description="Polar residues" evidence="4">
    <location>
        <begin position="367"/>
        <end position="376"/>
    </location>
</feature>
<dbReference type="HOGENOM" id="CLU_016304_7_0_1"/>
<proteinExistence type="predicted"/>
<dbReference type="eggNOG" id="KOG0118">
    <property type="taxonomic scope" value="Eukaryota"/>
</dbReference>
<dbReference type="GeneID" id="96905169"/>
<name>G0VJ13_NAUCA</name>